<evidence type="ECO:0000313" key="3">
    <source>
        <dbReference type="EMBL" id="TRM69615.1"/>
    </source>
</evidence>
<comment type="caution">
    <text evidence="3">The sequence shown here is derived from an EMBL/GenBank/DDBJ whole genome shotgun (WGS) entry which is preliminary data.</text>
</comment>
<dbReference type="EMBL" id="VDMD01000001">
    <property type="protein sequence ID" value="TRM69615.1"/>
    <property type="molecule type" value="Genomic_DNA"/>
</dbReference>
<reference evidence="3 4" key="1">
    <citation type="journal article" date="2019" name="New Phytol.">
        <title>Comparative genomics reveals unique wood-decay strategies and fruiting body development in the Schizophyllaceae.</title>
        <authorList>
            <person name="Almasi E."/>
            <person name="Sahu N."/>
            <person name="Krizsan K."/>
            <person name="Balint B."/>
            <person name="Kovacs G.M."/>
            <person name="Kiss B."/>
            <person name="Cseklye J."/>
            <person name="Drula E."/>
            <person name="Henrissat B."/>
            <person name="Nagy I."/>
            <person name="Chovatia M."/>
            <person name="Adam C."/>
            <person name="LaButti K."/>
            <person name="Lipzen A."/>
            <person name="Riley R."/>
            <person name="Grigoriev I.V."/>
            <person name="Nagy L.G."/>
        </authorList>
    </citation>
    <scope>NUCLEOTIDE SEQUENCE [LARGE SCALE GENOMIC DNA]</scope>
    <source>
        <strain evidence="3 4">NL-1724</strain>
    </source>
</reference>
<dbReference type="AlphaFoldDB" id="A0A550CXT5"/>
<feature type="compositionally biased region" description="Low complexity" evidence="1">
    <location>
        <begin position="277"/>
        <end position="289"/>
    </location>
</feature>
<evidence type="ECO:0000256" key="2">
    <source>
        <dbReference type="SAM" id="Phobius"/>
    </source>
</evidence>
<keyword evidence="2" id="KW-0472">Membrane</keyword>
<evidence type="ECO:0000256" key="1">
    <source>
        <dbReference type="SAM" id="MobiDB-lite"/>
    </source>
</evidence>
<dbReference type="OrthoDB" id="2979121at2759"/>
<accession>A0A550CXT5</accession>
<keyword evidence="2" id="KW-1133">Transmembrane helix</keyword>
<evidence type="ECO:0000313" key="4">
    <source>
        <dbReference type="Proteomes" id="UP000320762"/>
    </source>
</evidence>
<dbReference type="Proteomes" id="UP000320762">
    <property type="component" value="Unassembled WGS sequence"/>
</dbReference>
<name>A0A550CXT5_9AGAR</name>
<proteinExistence type="predicted"/>
<sequence>MAPVRWSYARHRLSQRCGIPPHVRHIMNDFGLHSPASHTDDYVAHTDSLAVRSPDVEALSKDHAAFSSTSRAQMMPMPAFLGSDGQPMRVTPASIVLIALFGMLAIVSLVVVFWVGSERLRDLVHRARVLLQDKGLIKKGCTANTSIPKAPLKSILKRPTTSYVMPPPTSLHAKFSAEKTTTASAEALRMCSADQEQDISGLPILETPYSEPEVYVIRASESDHSIFHTSDSNLHRLLTQAAVQSIKRRAWADDSNTSSQSPFSDLRAFSPSTSDESSVSGTFFTTSSSQSSCTSVESVALSDVDSVASADICQVRRAQTQSMEVGRGVLMNWRLSTSPSSTMLTPGEVIPKKSFTPTLIVTGPSTDTLSTITTTSSSLDLVNFPIPPPTMSSALDGLIESISSSEERDKGPEGFSDVESGPESREALMKRCTVDQFIMMYGDV</sequence>
<feature type="region of interest" description="Disordered" evidence="1">
    <location>
        <begin position="250"/>
        <end position="289"/>
    </location>
</feature>
<feature type="compositionally biased region" description="Polar residues" evidence="1">
    <location>
        <begin position="254"/>
        <end position="263"/>
    </location>
</feature>
<protein>
    <submittedName>
        <fullName evidence="3">Uncharacterized protein</fullName>
    </submittedName>
</protein>
<organism evidence="3 4">
    <name type="scientific">Schizophyllum amplum</name>
    <dbReference type="NCBI Taxonomy" id="97359"/>
    <lineage>
        <taxon>Eukaryota</taxon>
        <taxon>Fungi</taxon>
        <taxon>Dikarya</taxon>
        <taxon>Basidiomycota</taxon>
        <taxon>Agaricomycotina</taxon>
        <taxon>Agaricomycetes</taxon>
        <taxon>Agaricomycetidae</taxon>
        <taxon>Agaricales</taxon>
        <taxon>Schizophyllaceae</taxon>
        <taxon>Schizophyllum</taxon>
    </lineage>
</organism>
<feature type="transmembrane region" description="Helical" evidence="2">
    <location>
        <begin position="95"/>
        <end position="116"/>
    </location>
</feature>
<feature type="region of interest" description="Disordered" evidence="1">
    <location>
        <begin position="403"/>
        <end position="425"/>
    </location>
</feature>
<keyword evidence="4" id="KW-1185">Reference proteome</keyword>
<gene>
    <name evidence="3" type="ORF">BD626DRAFT_474757</name>
</gene>
<keyword evidence="2" id="KW-0812">Transmembrane</keyword>